<keyword evidence="2 3" id="KW-0040">ANK repeat</keyword>
<evidence type="ECO:0000256" key="1">
    <source>
        <dbReference type="ARBA" id="ARBA00022737"/>
    </source>
</evidence>
<feature type="repeat" description="ANK" evidence="3">
    <location>
        <begin position="547"/>
        <end position="579"/>
    </location>
</feature>
<gene>
    <name evidence="4" type="primary">ANK2</name>
    <name evidence="4" type="ORF">AK812_SmicGene32805</name>
</gene>
<dbReference type="InterPro" id="IPR036770">
    <property type="entry name" value="Ankyrin_rpt-contain_sf"/>
</dbReference>
<dbReference type="PANTHER" id="PTHR24198:SF165">
    <property type="entry name" value="ANKYRIN REPEAT-CONTAINING PROTEIN-RELATED"/>
    <property type="match status" value="1"/>
</dbReference>
<evidence type="ECO:0000256" key="2">
    <source>
        <dbReference type="ARBA" id="ARBA00023043"/>
    </source>
</evidence>
<accession>A0A1Q9CT86</accession>
<dbReference type="PROSITE" id="PS50297">
    <property type="entry name" value="ANK_REP_REGION"/>
    <property type="match status" value="2"/>
</dbReference>
<dbReference type="PROSITE" id="PS50088">
    <property type="entry name" value="ANK_REPEAT"/>
    <property type="match status" value="3"/>
</dbReference>
<feature type="repeat" description="ANK" evidence="3">
    <location>
        <begin position="683"/>
        <end position="715"/>
    </location>
</feature>
<evidence type="ECO:0000313" key="4">
    <source>
        <dbReference type="EMBL" id="OLP86121.1"/>
    </source>
</evidence>
<organism evidence="4 5">
    <name type="scientific">Symbiodinium microadriaticum</name>
    <name type="common">Dinoflagellate</name>
    <name type="synonym">Zooxanthella microadriatica</name>
    <dbReference type="NCBI Taxonomy" id="2951"/>
    <lineage>
        <taxon>Eukaryota</taxon>
        <taxon>Sar</taxon>
        <taxon>Alveolata</taxon>
        <taxon>Dinophyceae</taxon>
        <taxon>Suessiales</taxon>
        <taxon>Symbiodiniaceae</taxon>
        <taxon>Symbiodinium</taxon>
    </lineage>
</organism>
<reference evidence="4 5" key="1">
    <citation type="submission" date="2016-02" db="EMBL/GenBank/DDBJ databases">
        <title>Genome analysis of coral dinoflagellate symbionts highlights evolutionary adaptations to a symbiotic lifestyle.</title>
        <authorList>
            <person name="Aranda M."/>
            <person name="Li Y."/>
            <person name="Liew Y.J."/>
            <person name="Baumgarten S."/>
            <person name="Simakov O."/>
            <person name="Wilson M."/>
            <person name="Piel J."/>
            <person name="Ashoor H."/>
            <person name="Bougouffa S."/>
            <person name="Bajic V.B."/>
            <person name="Ryu T."/>
            <person name="Ravasi T."/>
            <person name="Bayer T."/>
            <person name="Micklem G."/>
            <person name="Kim H."/>
            <person name="Bhak J."/>
            <person name="Lajeunesse T.C."/>
            <person name="Voolstra C.R."/>
        </authorList>
    </citation>
    <scope>NUCLEOTIDE SEQUENCE [LARGE SCALE GENOMIC DNA]</scope>
    <source>
        <strain evidence="4 5">CCMP2467</strain>
    </source>
</reference>
<proteinExistence type="predicted"/>
<dbReference type="GO" id="GO:0005737">
    <property type="term" value="C:cytoplasm"/>
    <property type="evidence" value="ECO:0007669"/>
    <property type="project" value="TreeGrafter"/>
</dbReference>
<keyword evidence="5" id="KW-1185">Reference proteome</keyword>
<dbReference type="Pfam" id="PF00023">
    <property type="entry name" value="Ank"/>
    <property type="match status" value="1"/>
</dbReference>
<dbReference type="AlphaFoldDB" id="A0A1Q9CT86"/>
<dbReference type="Gene3D" id="1.25.40.20">
    <property type="entry name" value="Ankyrin repeat-containing domain"/>
    <property type="match status" value="1"/>
</dbReference>
<dbReference type="EMBL" id="LSRX01000935">
    <property type="protein sequence ID" value="OLP86121.1"/>
    <property type="molecule type" value="Genomic_DNA"/>
</dbReference>
<dbReference type="InterPro" id="IPR002110">
    <property type="entry name" value="Ankyrin_rpt"/>
</dbReference>
<comment type="caution">
    <text evidence="4">The sequence shown here is derived from an EMBL/GenBank/DDBJ whole genome shotgun (WGS) entry which is preliminary data.</text>
</comment>
<name>A0A1Q9CT86_SYMMI</name>
<dbReference type="PANTHER" id="PTHR24198">
    <property type="entry name" value="ANKYRIN REPEAT AND PROTEIN KINASE DOMAIN-CONTAINING PROTEIN"/>
    <property type="match status" value="1"/>
</dbReference>
<evidence type="ECO:0000256" key="3">
    <source>
        <dbReference type="PROSITE-ProRule" id="PRU00023"/>
    </source>
</evidence>
<keyword evidence="1" id="KW-0677">Repeat</keyword>
<protein>
    <submittedName>
        <fullName evidence="4">Ankyrin-2</fullName>
    </submittedName>
</protein>
<dbReference type="SMART" id="SM00248">
    <property type="entry name" value="ANK"/>
    <property type="match status" value="5"/>
</dbReference>
<dbReference type="SUPFAM" id="SSF48403">
    <property type="entry name" value="Ankyrin repeat"/>
    <property type="match status" value="2"/>
</dbReference>
<dbReference type="Proteomes" id="UP000186817">
    <property type="component" value="Unassembled WGS sequence"/>
</dbReference>
<evidence type="ECO:0000313" key="5">
    <source>
        <dbReference type="Proteomes" id="UP000186817"/>
    </source>
</evidence>
<feature type="repeat" description="ANK" evidence="3">
    <location>
        <begin position="351"/>
        <end position="383"/>
    </location>
</feature>
<sequence>MQRAHNGVGVSSKIASAWRCPVKGGRSGMSLLVRTSLAVGGFTRLSPAHQLRVAFYCPESRFSVGSLLYGSRRAHMLNSTVSSQVISQGSSRCCKASVRKLRMPLGTTQIRNEENMGKQGVSETSAILDPVDNCIPQVLMLQELDLIQASQQLCAGLEVTKLRVCFVKRPGAAHCHHMPIRRAATPEVMDADRAAFACCEFESDGVVQKFVVGSVDGHSEPGDAAAVTDAKGWCRAELWCRLLSNRADTRVVLIFSDREALYIMPMDWQRSLIADGLFTVESDRTVVMKLGDRALRSKIEHLDRWGPLTDYRFHLAQEPRLLGQQQGGFSLQGFLRHFNFPSLHDAVKHESGMTGMLCAIVAGDGDIVETLVKNGADVNARVSGLGHLGYSDSLTLLMVAAYNAQDSKMLSTLILSQADPNIACVSESGSLVTASWLASHPGHVQVLLEKKADFSASPPLTGAVGVSTASTVKAFLQARCDPGTVSPNGFGPMYSVSFFGRGNPDAPAILQMLLSSRGDANARAKPRGLLYKEPRLLGQQQGGFSLQGFLRMLCAIVAGDGDIVETLVKNGADVNARVSGLGHLGAVEVSNASTVKAFLKARCDTGTVSPNGFGPMYSVSFCGRGSPDAPAILQMLLSSRGDAKARNKPRGLLYKECLRARVSAALWGLEGCTVYQRQMASLPGATALSIAAVMGDQRLVRLLLEHDAEHIANDRGDTPEDLARAAGHTADRVAMPNFSAAEAAIAASPYRRLVLRWLLWSTHAAELYLRSW</sequence>